<dbReference type="PANTHER" id="PTHR43776:SF7">
    <property type="entry name" value="D,D-DIPEPTIDE TRANSPORT ATP-BINDING PROTEIN DDPF-RELATED"/>
    <property type="match status" value="1"/>
</dbReference>
<sequence length="392" mass="44902">MFKVKTLEVLSLKKYFPIRKGFLVKKIVDYVKAVDDISFAVEKGKTFALVGESGCGKTTTAKTVLRLTNPTAGRVIVDGDDTTYYFMKTKEAISYLKTTYVDIFRKMKTSLSPDEIINTLDGVDKKYAEVFFKKVEENEERFYRTLLENIEEKRMKFRRKIQIVFQDPMSSLNPRMTVGDILTEPILFHGLAKTREEAIDMARELLRSVGLKDYHLERYPHQFSGGQRQRIAIARAISINPEIVILDEPTASLDVSVQAQVINLFLKLQEEKGFTYLFISHDLGLVRFISHEVGIMYLGRIVEMGNTDEIFDNPLHPYTQALLSAVPVPDPKVERTRKRIILRGGVPSPINRPTGCFFHPRCPYKMPVCEKEYPVMKEISPGHWVACHLHSS</sequence>
<evidence type="ECO:0000256" key="3">
    <source>
        <dbReference type="ARBA" id="ARBA00022741"/>
    </source>
</evidence>
<dbReference type="HOGENOM" id="CLU_000604_1_23_0"/>
<dbReference type="CDD" id="cd03257">
    <property type="entry name" value="ABC_NikE_OppD_transporters"/>
    <property type="match status" value="1"/>
</dbReference>
<dbReference type="Proteomes" id="UP000000445">
    <property type="component" value="Chromosome"/>
</dbReference>
<gene>
    <name evidence="6" type="ordered locus">CTN_0140</name>
</gene>
<name>B9KBC0_THENN</name>
<comment type="similarity">
    <text evidence="1">Belongs to the ABC transporter superfamily.</text>
</comment>
<dbReference type="Gene3D" id="3.40.50.300">
    <property type="entry name" value="P-loop containing nucleotide triphosphate hydrolases"/>
    <property type="match status" value="1"/>
</dbReference>
<proteinExistence type="inferred from homology"/>
<dbReference type="STRING" id="309803.CTN_0140"/>
<dbReference type="InterPro" id="IPR050319">
    <property type="entry name" value="ABC_transp_ATP-bind"/>
</dbReference>
<dbReference type="PANTHER" id="PTHR43776">
    <property type="entry name" value="TRANSPORT ATP-BINDING PROTEIN"/>
    <property type="match status" value="1"/>
</dbReference>
<feature type="domain" description="ABC transporter" evidence="5">
    <location>
        <begin position="18"/>
        <end position="323"/>
    </location>
</feature>
<dbReference type="Pfam" id="PF08352">
    <property type="entry name" value="oligo_HPY"/>
    <property type="match status" value="1"/>
</dbReference>
<keyword evidence="2" id="KW-0813">Transport</keyword>
<dbReference type="PROSITE" id="PS00211">
    <property type="entry name" value="ABC_TRANSPORTER_1"/>
    <property type="match status" value="1"/>
</dbReference>
<evidence type="ECO:0000313" key="6">
    <source>
        <dbReference type="EMBL" id="ACM22316.1"/>
    </source>
</evidence>
<dbReference type="NCBIfam" id="TIGR01727">
    <property type="entry name" value="oligo_HPY"/>
    <property type="match status" value="1"/>
</dbReference>
<dbReference type="AlphaFoldDB" id="B9KBC0"/>
<evidence type="ECO:0000256" key="1">
    <source>
        <dbReference type="ARBA" id="ARBA00005417"/>
    </source>
</evidence>
<evidence type="ECO:0000259" key="5">
    <source>
        <dbReference type="PROSITE" id="PS50893"/>
    </source>
</evidence>
<reference evidence="6 7" key="1">
    <citation type="journal article" date="2009" name="Biosci. Biotechnol. Biochem.">
        <title>WeGAS: a web-based microbial genome annotation system.</title>
        <authorList>
            <person name="Lee D."/>
            <person name="Seo H."/>
            <person name="Park C."/>
            <person name="Park K."/>
        </authorList>
    </citation>
    <scope>NUCLEOTIDE SEQUENCE [LARGE SCALE GENOMIC DNA]</scope>
    <source>
        <strain evidence="7">ATCC 49049 / DSM 4359 / NBRC 107923 / NS-E</strain>
    </source>
</reference>
<evidence type="ECO:0000256" key="4">
    <source>
        <dbReference type="ARBA" id="ARBA00022840"/>
    </source>
</evidence>
<protein>
    <submittedName>
        <fullName evidence="6">Oligopeptide ABC transporter, ATP-binding protein</fullName>
    </submittedName>
</protein>
<keyword evidence="3" id="KW-0547">Nucleotide-binding</keyword>
<keyword evidence="7" id="KW-1185">Reference proteome</keyword>
<dbReference type="InterPro" id="IPR003593">
    <property type="entry name" value="AAA+_ATPase"/>
</dbReference>
<dbReference type="EMBL" id="CP000916">
    <property type="protein sequence ID" value="ACM22316.1"/>
    <property type="molecule type" value="Genomic_DNA"/>
</dbReference>
<evidence type="ECO:0000256" key="2">
    <source>
        <dbReference type="ARBA" id="ARBA00022448"/>
    </source>
</evidence>
<dbReference type="SUPFAM" id="SSF52540">
    <property type="entry name" value="P-loop containing nucleoside triphosphate hydrolases"/>
    <property type="match status" value="1"/>
</dbReference>
<dbReference type="PROSITE" id="PS50893">
    <property type="entry name" value="ABC_TRANSPORTER_2"/>
    <property type="match status" value="1"/>
</dbReference>
<dbReference type="GO" id="GO:0015833">
    <property type="term" value="P:peptide transport"/>
    <property type="evidence" value="ECO:0007669"/>
    <property type="project" value="InterPro"/>
</dbReference>
<dbReference type="Pfam" id="PF00005">
    <property type="entry name" value="ABC_tran"/>
    <property type="match status" value="2"/>
</dbReference>
<dbReference type="InterPro" id="IPR017871">
    <property type="entry name" value="ABC_transporter-like_CS"/>
</dbReference>
<accession>B9KBC0</accession>
<dbReference type="GO" id="GO:0005524">
    <property type="term" value="F:ATP binding"/>
    <property type="evidence" value="ECO:0007669"/>
    <property type="project" value="UniProtKB-KW"/>
</dbReference>
<dbReference type="InterPro" id="IPR003439">
    <property type="entry name" value="ABC_transporter-like_ATP-bd"/>
</dbReference>
<dbReference type="InterPro" id="IPR013563">
    <property type="entry name" value="Oligopep_ABC_C"/>
</dbReference>
<dbReference type="InterPro" id="IPR027417">
    <property type="entry name" value="P-loop_NTPase"/>
</dbReference>
<evidence type="ECO:0000313" key="7">
    <source>
        <dbReference type="Proteomes" id="UP000000445"/>
    </source>
</evidence>
<organism evidence="6 7">
    <name type="scientific">Thermotoga neapolitana (strain ATCC 49049 / DSM 4359 / NBRC 107923 / NS-E)</name>
    <dbReference type="NCBI Taxonomy" id="309803"/>
    <lineage>
        <taxon>Bacteria</taxon>
        <taxon>Thermotogati</taxon>
        <taxon>Thermotogota</taxon>
        <taxon>Thermotogae</taxon>
        <taxon>Thermotogales</taxon>
        <taxon>Thermotogaceae</taxon>
        <taxon>Thermotoga</taxon>
    </lineage>
</organism>
<keyword evidence="4 6" id="KW-0067">ATP-binding</keyword>
<dbReference type="GO" id="GO:0055085">
    <property type="term" value="P:transmembrane transport"/>
    <property type="evidence" value="ECO:0007669"/>
    <property type="project" value="UniProtKB-ARBA"/>
</dbReference>
<dbReference type="KEGG" id="tna:CTN_0140"/>
<dbReference type="SMART" id="SM00382">
    <property type="entry name" value="AAA"/>
    <property type="match status" value="1"/>
</dbReference>
<dbReference type="eggNOG" id="COG4608">
    <property type="taxonomic scope" value="Bacteria"/>
</dbReference>
<dbReference type="GO" id="GO:0016887">
    <property type="term" value="F:ATP hydrolysis activity"/>
    <property type="evidence" value="ECO:0007669"/>
    <property type="project" value="InterPro"/>
</dbReference>